<evidence type="ECO:0000313" key="1">
    <source>
        <dbReference type="EMBL" id="MDR9772086.1"/>
    </source>
</evidence>
<proteinExistence type="predicted"/>
<dbReference type="EMBL" id="JAVLSF010000002">
    <property type="protein sequence ID" value="MDR9772086.1"/>
    <property type="molecule type" value="Genomic_DNA"/>
</dbReference>
<dbReference type="NCBIfam" id="NF038336">
    <property type="entry name" value="YjiT_fam"/>
    <property type="match status" value="1"/>
</dbReference>
<protein>
    <submittedName>
        <fullName evidence="1">STY4851/ECs_5259 family protein</fullName>
    </submittedName>
</protein>
<evidence type="ECO:0000313" key="2">
    <source>
        <dbReference type="Proteomes" id="UP001268610"/>
    </source>
</evidence>
<dbReference type="AlphaFoldDB" id="A0AAJ2GNK3"/>
<accession>A0AAJ2GNK3</accession>
<dbReference type="InterPro" id="IPR047879">
    <property type="entry name" value="YjiT"/>
</dbReference>
<gene>
    <name evidence="1" type="ORF">RJJ65_05320</name>
</gene>
<name>A0AAJ2GNK3_9HYPH</name>
<comment type="caution">
    <text evidence="1">The sequence shown here is derived from an EMBL/GenBank/DDBJ whole genome shotgun (WGS) entry which is preliminary data.</text>
</comment>
<sequence>MLRLSEYTDAELRVEFTRYTEDLPRLDALNRELNRRDTDEAFDLQLEVVQVLKTLRKTASVARKGDSVGAWLKAFLLSRGISATDGRPLHQYRMTDAEYDGARSLLRMSRSRLDQDDGPAASLFVSFCAEWFRREATSFFLRWDALAPDVFGTIPHNRRRDLVEIGLDYWKRSLIKSETATEFLLTLAIEGGISAHVISEYGSSWLADYLRKLMRFALADGNRDHVRGFAGDMSNEIRISFRQDGFIDLCCELILKLVEWKQVADQGPVGVDPVSFLDAQHPDWKDSLPIYIPADGDRIARRLLSGLLVEKAGPMGGSGITVDRYLKFEGGLWRPAIFLTADGEVSSGKLPSLSGVGRWKASPSGELANYLPSHIALFEPPTEDQQKWRVRSLTSLDKLLVGISLKHTVTVNLTCGPEVVPIAWPGGAGATSSVLSFLPTEVASNEAPKTLRLMKTGSASLPASKIYVLVPKGWKAVPSEGSELGPTWDADGDGILHEVAGTVYFLKPGAASGERYRIEAGKDARQESLNISSAGEVAIHAEDGIETLAGPVTLGILSEGAARAAVPGELLIRSLDDQWRPITDRKITAAGSYEISWRDPNADIQLERRRIAIVPSGGRIVGEMVGAQEGRIVHDRLPGWRIELLSEMAVLRKLDGEINFTVAGKPKYRIEALLHPPVGRPFKISVPMKVREAAIILADGSVVGAGQTIDVTALRGAIAASPHATTLTLSSRTDRSNSMQFRFAGEFPLAALKPAVQEMMAPMNDQDALLELEFLGETRIPIRLRKYRYSRPAMVEGAIVFSENFNAVPVAKMILQPTKEHLLQRNSNGSFALPEWCHGPCLVYLRDGPDIVARPLVVNRPMLDAPATRLQAALARTEYAELKADVGAALDDLSAGNLPSSDVRLLVEMAVNLNGMPATGFIALQELASRPKALLRLLLSAPAHDRQSLWALQQELPFLWLALPATAWSQTLVAESDALHAALSAMPDDMRVPMIMAHLTGLREKLIEIEPALDTVFVRAGFPALEKPSLDTVLQGFVQSQRMHDDDALMKSAARNSVLEDLQRSSINLPGDFHRFSFDEFECMAAPAALAAVAAGRLNLTATTELVVRKTLREHAHFVSCAYPHLLKFYEAQA</sequence>
<reference evidence="1" key="1">
    <citation type="submission" date="2023-04" db="EMBL/GenBank/DDBJ databases">
        <title>Genomic characterization of faba bean (Vicia faba) microsymbionts in Mexican soils.</title>
        <authorList>
            <person name="Rivera Orduna F.N."/>
            <person name="Guevara-Luna J."/>
            <person name="Yan J."/>
            <person name="Arroyo-Herrera I."/>
            <person name="Li Y."/>
            <person name="Vasquez-Murrieta M.S."/>
            <person name="Wang E.T."/>
        </authorList>
    </citation>
    <scope>NUCLEOTIDE SEQUENCE</scope>
    <source>
        <strain evidence="1">CH26</strain>
    </source>
</reference>
<dbReference type="RefSeq" id="WP_310855369.1">
    <property type="nucleotide sequence ID" value="NZ_JAVLSE010000002.1"/>
</dbReference>
<organism evidence="1 2">
    <name type="scientific">Rhizobium hidalgonense</name>
    <dbReference type="NCBI Taxonomy" id="1538159"/>
    <lineage>
        <taxon>Bacteria</taxon>
        <taxon>Pseudomonadati</taxon>
        <taxon>Pseudomonadota</taxon>
        <taxon>Alphaproteobacteria</taxon>
        <taxon>Hyphomicrobiales</taxon>
        <taxon>Rhizobiaceae</taxon>
        <taxon>Rhizobium/Agrobacterium group</taxon>
        <taxon>Rhizobium</taxon>
    </lineage>
</organism>
<dbReference type="Proteomes" id="UP001268610">
    <property type="component" value="Unassembled WGS sequence"/>
</dbReference>